<dbReference type="PROSITE" id="PS51253">
    <property type="entry name" value="HTH_CENPB"/>
    <property type="match status" value="1"/>
</dbReference>
<proteinExistence type="predicted"/>
<dbReference type="SMART" id="SM00674">
    <property type="entry name" value="CENPB"/>
    <property type="match status" value="1"/>
</dbReference>
<dbReference type="Pfam" id="PF03221">
    <property type="entry name" value="HTH_Tnp_Tc5"/>
    <property type="match status" value="1"/>
</dbReference>
<dbReference type="Proteomes" id="UP001165289">
    <property type="component" value="Unassembled WGS sequence"/>
</dbReference>
<dbReference type="Gene3D" id="1.10.10.60">
    <property type="entry name" value="Homeodomain-like"/>
    <property type="match status" value="1"/>
</dbReference>
<name>A0AAV7JC29_9METZ</name>
<protein>
    <submittedName>
        <fullName evidence="3">Tigger transposable element-derived protein 4</fullName>
    </submittedName>
</protein>
<comment type="caution">
    <text evidence="3">The sequence shown here is derived from an EMBL/GenBank/DDBJ whole genome shotgun (WGS) entry which is preliminary data.</text>
</comment>
<dbReference type="SUPFAM" id="SSF46689">
    <property type="entry name" value="Homeodomain-like"/>
    <property type="match status" value="1"/>
</dbReference>
<dbReference type="EMBL" id="JAKMXF010000359">
    <property type="protein sequence ID" value="KAI6646221.1"/>
    <property type="molecule type" value="Genomic_DNA"/>
</dbReference>
<keyword evidence="1" id="KW-0238">DNA-binding</keyword>
<dbReference type="AlphaFoldDB" id="A0AAV7JC29"/>
<dbReference type="PANTHER" id="PTHR19303:SF73">
    <property type="entry name" value="PROTEIN PDC2"/>
    <property type="match status" value="1"/>
</dbReference>
<evidence type="ECO:0000313" key="3">
    <source>
        <dbReference type="EMBL" id="KAI6646221.1"/>
    </source>
</evidence>
<evidence type="ECO:0000256" key="1">
    <source>
        <dbReference type="ARBA" id="ARBA00023125"/>
    </source>
</evidence>
<gene>
    <name evidence="3" type="ORF">LOD99_9363</name>
</gene>
<accession>A0AAV7JC29</accession>
<dbReference type="PANTHER" id="PTHR19303">
    <property type="entry name" value="TRANSPOSON"/>
    <property type="match status" value="1"/>
</dbReference>
<keyword evidence="4" id="KW-1185">Reference proteome</keyword>
<organism evidence="3 4">
    <name type="scientific">Oopsacas minuta</name>
    <dbReference type="NCBI Taxonomy" id="111878"/>
    <lineage>
        <taxon>Eukaryota</taxon>
        <taxon>Metazoa</taxon>
        <taxon>Porifera</taxon>
        <taxon>Hexactinellida</taxon>
        <taxon>Hexasterophora</taxon>
        <taxon>Lyssacinosida</taxon>
        <taxon>Leucopsacidae</taxon>
        <taxon>Oopsacas</taxon>
    </lineage>
</organism>
<feature type="domain" description="HTH CENPB-type" evidence="2">
    <location>
        <begin position="31"/>
        <end position="102"/>
    </location>
</feature>
<evidence type="ECO:0000259" key="2">
    <source>
        <dbReference type="PROSITE" id="PS51253"/>
    </source>
</evidence>
<reference evidence="3 4" key="1">
    <citation type="journal article" date="2023" name="BMC Biol.">
        <title>The compact genome of the sponge Oopsacas minuta (Hexactinellida) is lacking key metazoan core genes.</title>
        <authorList>
            <person name="Santini S."/>
            <person name="Schenkelaars Q."/>
            <person name="Jourda C."/>
            <person name="Duchesne M."/>
            <person name="Belahbib H."/>
            <person name="Rocher C."/>
            <person name="Selva M."/>
            <person name="Riesgo A."/>
            <person name="Vervoort M."/>
            <person name="Leys S.P."/>
            <person name="Kodjabachian L."/>
            <person name="Le Bivic A."/>
            <person name="Borchiellini C."/>
            <person name="Claverie J.M."/>
            <person name="Renard E."/>
        </authorList>
    </citation>
    <scope>NUCLEOTIDE SEQUENCE [LARGE SCALE GENOMIC DNA]</scope>
    <source>
        <strain evidence="3">SPO-2</strain>
    </source>
</reference>
<dbReference type="GO" id="GO:0003677">
    <property type="term" value="F:DNA binding"/>
    <property type="evidence" value="ECO:0007669"/>
    <property type="project" value="UniProtKB-KW"/>
</dbReference>
<evidence type="ECO:0000313" key="4">
    <source>
        <dbReference type="Proteomes" id="UP001165289"/>
    </source>
</evidence>
<dbReference type="GO" id="GO:0005634">
    <property type="term" value="C:nucleus"/>
    <property type="evidence" value="ECO:0007669"/>
    <property type="project" value="TreeGrafter"/>
</dbReference>
<dbReference type="InterPro" id="IPR050863">
    <property type="entry name" value="CenT-Element_Derived"/>
</dbReference>
<sequence>MFDISRSTIGRLLNQEQDLREILVQKERMRQGKRQRSGKDPEVEETLNKWFKSVLDKGVGISCVIIRSKAAEFAVRLGKPGFVATEGWLSRWKARHQIKAKRIHGEKTSANFEGVEFWVSTVLPQLLQEHTPENIHNADETGLYYRATLDSSLCYTYEQISGPKGQWNVSQYSCALTCLVKTTETFNDQ</sequence>
<dbReference type="InterPro" id="IPR006600">
    <property type="entry name" value="HTH_CenpB_DNA-bd_dom"/>
</dbReference>
<dbReference type="InterPro" id="IPR009057">
    <property type="entry name" value="Homeodomain-like_sf"/>
</dbReference>